<dbReference type="InterPro" id="IPR006274">
    <property type="entry name" value="CarbamoylP_synth_ssu"/>
</dbReference>
<dbReference type="PANTHER" id="PTHR43418">
    <property type="entry name" value="MULTIFUNCTIONAL TRYPTOPHAN BIOSYNTHESIS PROTEIN-RELATED"/>
    <property type="match status" value="1"/>
</dbReference>
<feature type="binding site" evidence="11">
    <location>
        <position position="291"/>
    </location>
    <ligand>
        <name>L-glutamine</name>
        <dbReference type="ChEBI" id="CHEBI:58359"/>
    </ligand>
</feature>
<keyword evidence="7 11" id="KW-0067">ATP-binding</keyword>
<dbReference type="GO" id="GO:0004088">
    <property type="term" value="F:carbamoyl-phosphate synthase (glutamine-hydrolyzing) activity"/>
    <property type="evidence" value="ECO:0007669"/>
    <property type="project" value="UniProtKB-UniRule"/>
</dbReference>
<comment type="function">
    <text evidence="11">Small subunit of the glutamine-dependent carbamoyl phosphate synthetase (CPSase). CPSase catalyzes the formation of carbamoyl phosphate from the ammonia moiety of glutamine, carbonate, and phosphate donated by ATP, constituting the first step of 2 biosynthetic pathways, one leading to arginine and/or urea and the other to pyrimidine nucleotides. The small subunit (glutamine amidotransferase) binds and cleaves glutamine to supply the large subunit with the substrate ammonia.</text>
</comment>
<dbReference type="UniPathway" id="UPA00068">
    <property type="reaction ID" value="UER00171"/>
</dbReference>
<dbReference type="InterPro" id="IPR050472">
    <property type="entry name" value="Anth_synth/Amidotransfase"/>
</dbReference>
<dbReference type="PRINTS" id="PR00099">
    <property type="entry name" value="CPSGATASE"/>
</dbReference>
<dbReference type="SUPFAM" id="SSF52021">
    <property type="entry name" value="Carbamoyl phosphate synthetase, small subunit N-terminal domain"/>
    <property type="match status" value="1"/>
</dbReference>
<keyword evidence="3 11" id="KW-0055">Arginine biosynthesis</keyword>
<feature type="binding site" evidence="11">
    <location>
        <position position="45"/>
    </location>
    <ligand>
        <name>L-glutamine</name>
        <dbReference type="ChEBI" id="CHEBI:58359"/>
    </ligand>
</feature>
<dbReference type="UniPathway" id="UPA00070">
    <property type="reaction ID" value="UER00115"/>
</dbReference>
<comment type="catalytic activity">
    <reaction evidence="10 11">
        <text>hydrogencarbonate + L-glutamine + 2 ATP + H2O = carbamoyl phosphate + L-glutamate + 2 ADP + phosphate + 2 H(+)</text>
        <dbReference type="Rhea" id="RHEA:18633"/>
        <dbReference type="ChEBI" id="CHEBI:15377"/>
        <dbReference type="ChEBI" id="CHEBI:15378"/>
        <dbReference type="ChEBI" id="CHEBI:17544"/>
        <dbReference type="ChEBI" id="CHEBI:29985"/>
        <dbReference type="ChEBI" id="CHEBI:30616"/>
        <dbReference type="ChEBI" id="CHEBI:43474"/>
        <dbReference type="ChEBI" id="CHEBI:58228"/>
        <dbReference type="ChEBI" id="CHEBI:58359"/>
        <dbReference type="ChEBI" id="CHEBI:456216"/>
        <dbReference type="EC" id="6.3.5.5"/>
    </reaction>
</comment>
<dbReference type="GO" id="GO:0006526">
    <property type="term" value="P:L-arginine biosynthetic process"/>
    <property type="evidence" value="ECO:0007669"/>
    <property type="project" value="UniProtKB-UniRule"/>
</dbReference>
<feature type="active site" evidence="11">
    <location>
        <position position="333"/>
    </location>
</feature>
<feature type="region of interest" description="CPSase" evidence="11">
    <location>
        <begin position="1"/>
        <end position="166"/>
    </location>
</feature>
<evidence type="ECO:0000313" key="14">
    <source>
        <dbReference type="Proteomes" id="UP000605144"/>
    </source>
</evidence>
<dbReference type="GO" id="GO:0005524">
    <property type="term" value="F:ATP binding"/>
    <property type="evidence" value="ECO:0007669"/>
    <property type="project" value="UniProtKB-UniRule"/>
</dbReference>
<comment type="catalytic activity">
    <reaction evidence="11">
        <text>L-glutamine + H2O = L-glutamate + NH4(+)</text>
        <dbReference type="Rhea" id="RHEA:15889"/>
        <dbReference type="ChEBI" id="CHEBI:15377"/>
        <dbReference type="ChEBI" id="CHEBI:28938"/>
        <dbReference type="ChEBI" id="CHEBI:29985"/>
        <dbReference type="ChEBI" id="CHEBI:58359"/>
    </reaction>
</comment>
<protein>
    <recommendedName>
        <fullName evidence="11">Carbamoyl phosphate synthase small chain</fullName>
        <ecNumber evidence="11">6.3.5.5</ecNumber>
    </recommendedName>
    <alternativeName>
        <fullName evidence="11">Carbamoyl phosphate synthetase glutamine chain</fullName>
    </alternativeName>
</protein>
<dbReference type="GO" id="GO:0006541">
    <property type="term" value="P:glutamine metabolic process"/>
    <property type="evidence" value="ECO:0007669"/>
    <property type="project" value="InterPro"/>
</dbReference>
<keyword evidence="8 11" id="KW-0315">Glutamine amidotransferase</keyword>
<dbReference type="Pfam" id="PF00117">
    <property type="entry name" value="GATase"/>
    <property type="match status" value="1"/>
</dbReference>
<proteinExistence type="inferred from homology"/>
<dbReference type="GO" id="GO:0006207">
    <property type="term" value="P:'de novo' pyrimidine nucleobase biosynthetic process"/>
    <property type="evidence" value="ECO:0007669"/>
    <property type="project" value="InterPro"/>
</dbReference>
<dbReference type="Gene3D" id="3.40.50.880">
    <property type="match status" value="1"/>
</dbReference>
<feature type="binding site" evidence="11">
    <location>
        <position position="222"/>
    </location>
    <ligand>
        <name>L-glutamine</name>
        <dbReference type="ChEBI" id="CHEBI:58359"/>
    </ligand>
</feature>
<keyword evidence="5 11" id="KW-0028">Amino-acid biosynthesis</keyword>
<name>A0A832YTU0_9EURY</name>
<evidence type="ECO:0000256" key="10">
    <source>
        <dbReference type="ARBA" id="ARBA00048816"/>
    </source>
</evidence>
<organism evidence="13 14">
    <name type="scientific">Methanothermococcus okinawensis</name>
    <dbReference type="NCBI Taxonomy" id="155863"/>
    <lineage>
        <taxon>Archaea</taxon>
        <taxon>Methanobacteriati</taxon>
        <taxon>Methanobacteriota</taxon>
        <taxon>Methanomada group</taxon>
        <taxon>Methanococci</taxon>
        <taxon>Methanococcales</taxon>
        <taxon>Methanococcaceae</taxon>
        <taxon>Methanothermococcus</taxon>
    </lineage>
</organism>
<dbReference type="Pfam" id="PF00988">
    <property type="entry name" value="CPSase_sm_chain"/>
    <property type="match status" value="1"/>
</dbReference>
<reference evidence="13" key="1">
    <citation type="journal article" date="2020" name="ISME J.">
        <title>Gammaproteobacteria mediating utilization of methyl-, sulfur- and petroleum organic compounds in deep ocean hydrothermal plumes.</title>
        <authorList>
            <person name="Zhou Z."/>
            <person name="Liu Y."/>
            <person name="Pan J."/>
            <person name="Cron B.R."/>
            <person name="Toner B.M."/>
            <person name="Anantharaman K."/>
            <person name="Breier J.A."/>
            <person name="Dick G.J."/>
            <person name="Li M."/>
        </authorList>
    </citation>
    <scope>NUCLEOTIDE SEQUENCE</scope>
    <source>
        <strain evidence="13">SZUA-1385</strain>
    </source>
</reference>
<dbReference type="GO" id="GO:0044205">
    <property type="term" value="P:'de novo' UMP biosynthetic process"/>
    <property type="evidence" value="ECO:0007669"/>
    <property type="project" value="UniProtKB-UniRule"/>
</dbReference>
<evidence type="ECO:0000259" key="12">
    <source>
        <dbReference type="SMART" id="SM01097"/>
    </source>
</evidence>
<feature type="binding site" evidence="11">
    <location>
        <position position="289"/>
    </location>
    <ligand>
        <name>L-glutamine</name>
        <dbReference type="ChEBI" id="CHEBI:58359"/>
    </ligand>
</feature>
<comment type="pathway">
    <text evidence="1 11">Amino-acid biosynthesis; L-arginine biosynthesis; carbamoyl phosphate from bicarbonate: step 1/1.</text>
</comment>
<feature type="binding site" evidence="11">
    <location>
        <position position="292"/>
    </location>
    <ligand>
        <name>L-glutamine</name>
        <dbReference type="ChEBI" id="CHEBI:58359"/>
    </ligand>
</feature>
<evidence type="ECO:0000256" key="6">
    <source>
        <dbReference type="ARBA" id="ARBA00022741"/>
    </source>
</evidence>
<dbReference type="EMBL" id="DQSV01000080">
    <property type="protein sequence ID" value="HIP17453.1"/>
    <property type="molecule type" value="Genomic_DNA"/>
</dbReference>
<dbReference type="PRINTS" id="PR00096">
    <property type="entry name" value="GATASE"/>
</dbReference>
<feature type="binding site" evidence="11">
    <location>
        <position position="248"/>
    </location>
    <ligand>
        <name>L-glutamine</name>
        <dbReference type="ChEBI" id="CHEBI:58359"/>
    </ligand>
</feature>
<sequence length="362" mass="40372">MYGVLVLEDGTVLKGKGFGAEKEILGELVFNTSMTGYVEVLTDPSYKGQIVTMTYPLMGNYGVDESWYESDGIKVEGFIIKDLTGKELDEFLKKYDVPGIYNIDTRFITKKIRSKGVVKALLKTSSDPIEDSKIKEYVERAKNHKDLSEIDLVPMVSTEKVVIHKPENEVAKCVLIDCGVKKSIIKCLLDRNCTVVQVPYNTTPEEILDYNPDFVLVSNGPGDPISVKETIETVKSLMGKVPLTGICLGHQIITLALGGETYKMKFGHRGGNQPVKDLNRDIVYITPQNHGYAIRDNTLTGETTVCNINLNDNTVEGLISKDKNIFCVQYHPEAGPGPHDARHLFDEMINLGLNYRKCKEEE</sequence>
<evidence type="ECO:0000256" key="9">
    <source>
        <dbReference type="ARBA" id="ARBA00022975"/>
    </source>
</evidence>
<dbReference type="HAMAP" id="MF_01209">
    <property type="entry name" value="CPSase_S_chain"/>
    <property type="match status" value="1"/>
</dbReference>
<dbReference type="CDD" id="cd01744">
    <property type="entry name" value="GATase1_CPSase"/>
    <property type="match status" value="1"/>
</dbReference>
<dbReference type="PANTHER" id="PTHR43418:SF7">
    <property type="entry name" value="CARBAMOYL-PHOSPHATE SYNTHASE SMALL CHAIN"/>
    <property type="match status" value="1"/>
</dbReference>
<dbReference type="InterPro" id="IPR029062">
    <property type="entry name" value="Class_I_gatase-like"/>
</dbReference>
<comment type="subunit">
    <text evidence="11">Composed of two chains; the small (or glutamine) chain promotes the hydrolysis of glutamine to ammonia, which is used by the large (or ammonia) chain to synthesize carbamoyl phosphate. Tetramer of heterodimers (alpha,beta)4.</text>
</comment>
<feature type="active site" description="Nucleophile" evidence="11">
    <location>
        <position position="247"/>
    </location>
</feature>
<dbReference type="Gene3D" id="3.50.30.20">
    <property type="entry name" value="Carbamoyl-phosphate synthase small subunit, N-terminal domain"/>
    <property type="match status" value="1"/>
</dbReference>
<dbReference type="InterPro" id="IPR035686">
    <property type="entry name" value="CPSase_GATase1"/>
</dbReference>
<evidence type="ECO:0000256" key="5">
    <source>
        <dbReference type="ARBA" id="ARBA00022605"/>
    </source>
</evidence>
<accession>A0A832YTU0</accession>
<evidence type="ECO:0000256" key="3">
    <source>
        <dbReference type="ARBA" id="ARBA00022571"/>
    </source>
</evidence>
<evidence type="ECO:0000256" key="8">
    <source>
        <dbReference type="ARBA" id="ARBA00022962"/>
    </source>
</evidence>
<evidence type="ECO:0000256" key="7">
    <source>
        <dbReference type="ARBA" id="ARBA00022840"/>
    </source>
</evidence>
<comment type="caution">
    <text evidence="13">The sequence shown here is derived from an EMBL/GenBank/DDBJ whole genome shotgun (WGS) entry which is preliminary data.</text>
</comment>
<dbReference type="PRINTS" id="PR00097">
    <property type="entry name" value="ANTSNTHASEII"/>
</dbReference>
<evidence type="ECO:0000256" key="11">
    <source>
        <dbReference type="HAMAP-Rule" id="MF_01209"/>
    </source>
</evidence>
<dbReference type="NCBIfam" id="TIGR01368">
    <property type="entry name" value="CPSaseIIsmall"/>
    <property type="match status" value="1"/>
</dbReference>
<dbReference type="SMART" id="SM01097">
    <property type="entry name" value="CPSase_sm_chain"/>
    <property type="match status" value="1"/>
</dbReference>
<keyword evidence="9 11" id="KW-0665">Pyrimidine biosynthesis</keyword>
<comment type="similarity">
    <text evidence="2 11">Belongs to the CarA family.</text>
</comment>
<evidence type="ECO:0000256" key="2">
    <source>
        <dbReference type="ARBA" id="ARBA00007800"/>
    </source>
</evidence>
<dbReference type="AlphaFoldDB" id="A0A832YTU0"/>
<dbReference type="InterPro" id="IPR036480">
    <property type="entry name" value="CarbP_synth_ssu_N_sf"/>
</dbReference>
<dbReference type="InterPro" id="IPR002474">
    <property type="entry name" value="CarbamoylP_synth_ssu_N"/>
</dbReference>
<dbReference type="PROSITE" id="PS51273">
    <property type="entry name" value="GATASE_TYPE_1"/>
    <property type="match status" value="1"/>
</dbReference>
<feature type="active site" evidence="11">
    <location>
        <position position="331"/>
    </location>
</feature>
<evidence type="ECO:0000313" key="13">
    <source>
        <dbReference type="EMBL" id="HIP17453.1"/>
    </source>
</evidence>
<gene>
    <name evidence="11 13" type="primary">carA</name>
    <name evidence="13" type="ORF">EYG76_04050</name>
</gene>
<evidence type="ECO:0000256" key="4">
    <source>
        <dbReference type="ARBA" id="ARBA00022598"/>
    </source>
</evidence>
<keyword evidence="6 11" id="KW-0547">Nucleotide-binding</keyword>
<feature type="domain" description="Carbamoyl-phosphate synthase small subunit N-terminal" evidence="12">
    <location>
        <begin position="1"/>
        <end position="123"/>
    </location>
</feature>
<dbReference type="NCBIfam" id="NF009475">
    <property type="entry name" value="PRK12838.1"/>
    <property type="match status" value="1"/>
</dbReference>
<dbReference type="EC" id="6.3.5.5" evidence="11"/>
<evidence type="ECO:0000256" key="1">
    <source>
        <dbReference type="ARBA" id="ARBA00005077"/>
    </source>
</evidence>
<dbReference type="SUPFAM" id="SSF52317">
    <property type="entry name" value="Class I glutamine amidotransferase-like"/>
    <property type="match status" value="1"/>
</dbReference>
<dbReference type="Proteomes" id="UP000605144">
    <property type="component" value="Unassembled WGS sequence"/>
</dbReference>
<comment type="pathway">
    <text evidence="11">Pyrimidine metabolism; UMP biosynthesis via de novo pathway; (S)-dihydroorotate from bicarbonate: step 1/3.</text>
</comment>
<dbReference type="InterPro" id="IPR017926">
    <property type="entry name" value="GATASE"/>
</dbReference>
<keyword evidence="4 11" id="KW-0436">Ligase</keyword>
<feature type="binding site" evidence="11">
    <location>
        <position position="220"/>
    </location>
    <ligand>
        <name>L-glutamine</name>
        <dbReference type="ChEBI" id="CHEBI:58359"/>
    </ligand>
</feature>
<feature type="binding site" evidence="11">
    <location>
        <position position="251"/>
    </location>
    <ligand>
        <name>L-glutamine</name>
        <dbReference type="ChEBI" id="CHEBI:58359"/>
    </ligand>
</feature>